<feature type="signal peptide" evidence="1">
    <location>
        <begin position="1"/>
        <end position="23"/>
    </location>
</feature>
<evidence type="ECO:0000313" key="2">
    <source>
        <dbReference type="EMBL" id="MDY7218774.1"/>
    </source>
</evidence>
<protein>
    <recommendedName>
        <fullName evidence="4">Orphan protein</fullName>
    </recommendedName>
</protein>
<evidence type="ECO:0000256" key="1">
    <source>
        <dbReference type="SAM" id="SignalP"/>
    </source>
</evidence>
<organism evidence="2 3">
    <name type="scientific">Denitrificimonas halotolerans</name>
    <dbReference type="NCBI Taxonomy" id="3098930"/>
    <lineage>
        <taxon>Bacteria</taxon>
        <taxon>Pseudomonadati</taxon>
        <taxon>Pseudomonadota</taxon>
        <taxon>Gammaproteobacteria</taxon>
        <taxon>Pseudomonadales</taxon>
        <taxon>Pseudomonadaceae</taxon>
        <taxon>Denitrificimonas</taxon>
    </lineage>
</organism>
<gene>
    <name evidence="2" type="ORF">TOI97_04205</name>
</gene>
<dbReference type="EMBL" id="JAXIVU010000003">
    <property type="protein sequence ID" value="MDY7218774.1"/>
    <property type="molecule type" value="Genomic_DNA"/>
</dbReference>
<dbReference type="Proteomes" id="UP001294570">
    <property type="component" value="Unassembled WGS sequence"/>
</dbReference>
<keyword evidence="1" id="KW-0732">Signal</keyword>
<dbReference type="RefSeq" id="WP_321552868.1">
    <property type="nucleotide sequence ID" value="NZ_JAXIVU010000003.1"/>
</dbReference>
<sequence length="144" mass="16063">MLKTPILAATVGILAIISPLTYASDAPTTPQQQRQLRAQNMMQYYNCLQEKIDAPAFEKMSQDSETLDNNLFQLCSNGQRQQAQALALDYAKKMLASDNFKAMLACTAQFEPNTPGIPDLEKDFDLEQLKQGNICDLQEGLDQD</sequence>
<comment type="caution">
    <text evidence="2">The sequence shown here is derived from an EMBL/GenBank/DDBJ whole genome shotgun (WGS) entry which is preliminary data.</text>
</comment>
<proteinExistence type="predicted"/>
<reference evidence="2 3" key="1">
    <citation type="submission" date="2023-12" db="EMBL/GenBank/DDBJ databases">
        <title>Denitrificimonas halotolerans sp. nov.,a novel species isolated from landfill leachate.</title>
        <authorList>
            <person name="Wang S."/>
        </authorList>
    </citation>
    <scope>NUCLEOTIDE SEQUENCE [LARGE SCALE GENOMIC DNA]</scope>
    <source>
        <strain evidence="2 3">JX-1</strain>
    </source>
</reference>
<name>A0ABU5GPH8_9GAMM</name>
<feature type="chain" id="PRO_5045295187" description="Orphan protein" evidence="1">
    <location>
        <begin position="24"/>
        <end position="144"/>
    </location>
</feature>
<accession>A0ABU5GPH8</accession>
<evidence type="ECO:0000313" key="3">
    <source>
        <dbReference type="Proteomes" id="UP001294570"/>
    </source>
</evidence>
<evidence type="ECO:0008006" key="4">
    <source>
        <dbReference type="Google" id="ProtNLM"/>
    </source>
</evidence>
<keyword evidence="3" id="KW-1185">Reference proteome</keyword>